<dbReference type="Proteomes" id="UP000596742">
    <property type="component" value="Unassembled WGS sequence"/>
</dbReference>
<gene>
    <name evidence="2" type="ORF">MGAL_10B065438</name>
</gene>
<reference evidence="2" key="1">
    <citation type="submission" date="2018-11" db="EMBL/GenBank/DDBJ databases">
        <authorList>
            <person name="Alioto T."/>
            <person name="Alioto T."/>
        </authorList>
    </citation>
    <scope>NUCLEOTIDE SEQUENCE</scope>
</reference>
<dbReference type="OrthoDB" id="6159004at2759"/>
<proteinExistence type="predicted"/>
<feature type="signal peptide" evidence="1">
    <location>
        <begin position="1"/>
        <end position="17"/>
    </location>
</feature>
<evidence type="ECO:0000313" key="3">
    <source>
        <dbReference type="Proteomes" id="UP000596742"/>
    </source>
</evidence>
<dbReference type="PANTHER" id="PTHR24035">
    <property type="entry name" value="MULTIPLE EPIDERMAL GROWTH FACTOR-LIKE DOMAINS PROTEIN"/>
    <property type="match status" value="1"/>
</dbReference>
<dbReference type="InterPro" id="IPR052108">
    <property type="entry name" value="MEGF/SIB"/>
</dbReference>
<dbReference type="AlphaFoldDB" id="A0A8B6D3M9"/>
<keyword evidence="1" id="KW-0732">Signal</keyword>
<evidence type="ECO:0000313" key="2">
    <source>
        <dbReference type="EMBL" id="VDI13385.1"/>
    </source>
</evidence>
<accession>A0A8B6D3M9</accession>
<evidence type="ECO:0008006" key="4">
    <source>
        <dbReference type="Google" id="ProtNLM"/>
    </source>
</evidence>
<sequence length="471" mass="51847">MLFVFLIHTTVILTVIAQHNLTPYGTASQSSHIHGGNPSNAIKPPISNQFTLSICSHTYVSRTNGPAWWRFKFSYTYAYITDITIYYREGFARRMDGFKLCLTNTSATPPVSDFCYTDPNTGLPNITQTISFNHFAKYVIYYDDKGSYEVIAERNDGPVVELCYVAINDNLASDSLVSQSPSGSEAVSLAIDGNKTSCSRTKGSTVTFHVDLQEKGIVTGIFMIFGEHTSTVDDHTIYASNSSSTWKSGSILYKGKSLPTKVNFFEVLRYLTYELATQQPSVELELCEIGVIGCPPTHYGSICTKLCPKKCQGPCDLESGNCIFGCINGWTGDKCEQACNGDRYGKGCLEECSTNCFQPQCHHVTGECLGGCKDGWQGFNCTQKCSNGQFGTNCSEFCTGCISDMCDRVDGLCNNIHACKPGYVYGDYCNKETASTGNISDVLNIRQLSSKMMYSNNTIPNKEQEYTILTV</sequence>
<dbReference type="SUPFAM" id="SSF49785">
    <property type="entry name" value="Galactose-binding domain-like"/>
    <property type="match status" value="2"/>
</dbReference>
<dbReference type="Gene3D" id="2.60.120.260">
    <property type="entry name" value="Galactose-binding domain-like"/>
    <property type="match status" value="2"/>
</dbReference>
<protein>
    <recommendedName>
        <fullName evidence="4">Multiple epidermal growth factor-like domains 10</fullName>
    </recommendedName>
</protein>
<organism evidence="2 3">
    <name type="scientific">Mytilus galloprovincialis</name>
    <name type="common">Mediterranean mussel</name>
    <dbReference type="NCBI Taxonomy" id="29158"/>
    <lineage>
        <taxon>Eukaryota</taxon>
        <taxon>Metazoa</taxon>
        <taxon>Spiralia</taxon>
        <taxon>Lophotrochozoa</taxon>
        <taxon>Mollusca</taxon>
        <taxon>Bivalvia</taxon>
        <taxon>Autobranchia</taxon>
        <taxon>Pteriomorphia</taxon>
        <taxon>Mytilida</taxon>
        <taxon>Mytiloidea</taxon>
        <taxon>Mytilidae</taxon>
        <taxon>Mytilinae</taxon>
        <taxon>Mytilus</taxon>
    </lineage>
</organism>
<dbReference type="PANTHER" id="PTHR24035:SF109">
    <property type="entry name" value="PROTEIN DRAPER"/>
    <property type="match status" value="1"/>
</dbReference>
<comment type="caution">
    <text evidence="2">The sequence shown here is derived from an EMBL/GenBank/DDBJ whole genome shotgun (WGS) entry which is preliminary data.</text>
</comment>
<feature type="chain" id="PRO_5032298378" description="Multiple epidermal growth factor-like domains 10" evidence="1">
    <location>
        <begin position="18"/>
        <end position="471"/>
    </location>
</feature>
<keyword evidence="3" id="KW-1185">Reference proteome</keyword>
<dbReference type="EMBL" id="UYJE01002754">
    <property type="protein sequence ID" value="VDI13385.1"/>
    <property type="molecule type" value="Genomic_DNA"/>
</dbReference>
<evidence type="ECO:0000256" key="1">
    <source>
        <dbReference type="SAM" id="SignalP"/>
    </source>
</evidence>
<name>A0A8B6D3M9_MYTGA</name>
<dbReference type="InterPro" id="IPR008979">
    <property type="entry name" value="Galactose-bd-like_sf"/>
</dbReference>
<dbReference type="Gene3D" id="2.170.300.10">
    <property type="entry name" value="Tie2 ligand-binding domain superfamily"/>
    <property type="match status" value="1"/>
</dbReference>